<comment type="function">
    <text evidence="10">Component of the post-replicative DNA mismatch repair system (MMR). Heterodimerizes with MSH2 to form MutS beta, which binds to DNA mismatches thereby initiating DNA repair. MSH3 provides substrate-binding and substrate specificity to the complex. When bound, the MutS beta heterodimer bends the DNA helix and shields approximately 20 base pairs. Acts mainly to repair insertion-deletion loops (IDLs) from 2 to 13 nucleotides in size, but can also repair base-base and single insertion-deletion mismatches that occur during replication. After mismatch binding, forms a ternary complex with the MutL alpha heterodimer, which is thought to be responsible for directing the downstream MMR events, including strand discrimination, excision, and resynthesis. ATP binding and hydrolysis play a pivotal role in mismatch repair functions.</text>
</comment>
<dbReference type="GO" id="GO:0030983">
    <property type="term" value="F:mismatched DNA binding"/>
    <property type="evidence" value="ECO:0007669"/>
    <property type="project" value="InterPro"/>
</dbReference>
<dbReference type="PIRSF" id="PIRSF037677">
    <property type="entry name" value="DNA_mis_repair_Msh6"/>
    <property type="match status" value="1"/>
</dbReference>
<dbReference type="SMART" id="SM00534">
    <property type="entry name" value="MUTSac"/>
    <property type="match status" value="1"/>
</dbReference>
<dbReference type="SUPFAM" id="SSF52540">
    <property type="entry name" value="P-loop containing nucleoside triphosphate hydrolases"/>
    <property type="match status" value="1"/>
</dbReference>
<evidence type="ECO:0000256" key="8">
    <source>
        <dbReference type="ARBA" id="ARBA00023204"/>
    </source>
</evidence>
<evidence type="ECO:0000256" key="7">
    <source>
        <dbReference type="ARBA" id="ARBA00023125"/>
    </source>
</evidence>
<dbReference type="PROSITE" id="PS00486">
    <property type="entry name" value="DNA_MISMATCH_REPAIR_2"/>
    <property type="match status" value="1"/>
</dbReference>
<keyword evidence="9" id="KW-0539">Nucleus</keyword>
<dbReference type="VEuPathDB" id="FungiDB:CTRG_01949"/>
<dbReference type="SUPFAM" id="SSF55271">
    <property type="entry name" value="DNA repair protein MutS, domain I"/>
    <property type="match status" value="1"/>
</dbReference>
<proteinExistence type="inferred from homology"/>
<dbReference type="GeneID" id="8301851"/>
<dbReference type="InterPro" id="IPR007861">
    <property type="entry name" value="DNA_mismatch_repair_MutS_clamp"/>
</dbReference>
<dbReference type="InterPro" id="IPR036187">
    <property type="entry name" value="DNA_mismatch_repair_MutS_sf"/>
</dbReference>
<evidence type="ECO:0000256" key="10">
    <source>
        <dbReference type="ARBA" id="ARBA00025373"/>
    </source>
</evidence>
<comment type="similarity">
    <text evidence="2">Belongs to the DNA mismatch repair MutS family. MSH3 subfamily.</text>
</comment>
<reference evidence="16 17" key="1">
    <citation type="journal article" date="2009" name="Nature">
        <title>Evolution of pathogenicity and sexual reproduction in eight Candida genomes.</title>
        <authorList>
            <person name="Butler G."/>
            <person name="Rasmussen M.D."/>
            <person name="Lin M.F."/>
            <person name="Santos M.A."/>
            <person name="Sakthikumar S."/>
            <person name="Munro C.A."/>
            <person name="Rheinbay E."/>
            <person name="Grabherr M."/>
            <person name="Forche A."/>
            <person name="Reedy J.L."/>
            <person name="Agrafioti I."/>
            <person name="Arnaud M.B."/>
            <person name="Bates S."/>
            <person name="Brown A.J."/>
            <person name="Brunke S."/>
            <person name="Costanzo M.C."/>
            <person name="Fitzpatrick D.A."/>
            <person name="de Groot P.W."/>
            <person name="Harris D."/>
            <person name="Hoyer L.L."/>
            <person name="Hube B."/>
            <person name="Klis F.M."/>
            <person name="Kodira C."/>
            <person name="Lennard N."/>
            <person name="Logue M.E."/>
            <person name="Martin R."/>
            <person name="Neiman A.M."/>
            <person name="Nikolaou E."/>
            <person name="Quail M.A."/>
            <person name="Quinn J."/>
            <person name="Santos M.C."/>
            <person name="Schmitzberger F.F."/>
            <person name="Sherlock G."/>
            <person name="Shah P."/>
            <person name="Silverstein K.A."/>
            <person name="Skrzypek M.S."/>
            <person name="Soll D."/>
            <person name="Staggs R."/>
            <person name="Stansfield I."/>
            <person name="Stumpf M.P."/>
            <person name="Sudbery P.E."/>
            <person name="Srikantha T."/>
            <person name="Zeng Q."/>
            <person name="Berman J."/>
            <person name="Berriman M."/>
            <person name="Heitman J."/>
            <person name="Gow N.A."/>
            <person name="Lorenz M.C."/>
            <person name="Birren B.W."/>
            <person name="Kellis M."/>
            <person name="Cuomo C.A."/>
        </authorList>
    </citation>
    <scope>NUCLEOTIDE SEQUENCE [LARGE SCALE GENOMIC DNA]</scope>
    <source>
        <strain evidence="17">ATCC MYA-3404 / T1</strain>
    </source>
</reference>
<comment type="subunit">
    <text evidence="11">Heterodimer consisting of MSH2-MSH3 (MutS beta). Forms a ternary complex with MutL alpha (MLH1-PMS1).</text>
</comment>
<dbReference type="InterPro" id="IPR036678">
    <property type="entry name" value="MutS_con_dom_sf"/>
</dbReference>
<dbReference type="InterPro" id="IPR027417">
    <property type="entry name" value="P-loop_NTPase"/>
</dbReference>
<dbReference type="InterPro" id="IPR017261">
    <property type="entry name" value="DNA_mismatch_repair_MutS/MSH"/>
</dbReference>
<dbReference type="FunFam" id="3.40.50.300:FF:000870">
    <property type="entry name" value="MutS protein homolog 4"/>
    <property type="match status" value="1"/>
</dbReference>
<keyword evidence="6" id="KW-0067">ATP-binding</keyword>
<evidence type="ECO:0000256" key="2">
    <source>
        <dbReference type="ARBA" id="ARBA00007094"/>
    </source>
</evidence>
<comment type="subcellular location">
    <subcellularLocation>
        <location evidence="1">Nucleus</location>
    </subcellularLocation>
</comment>
<dbReference type="KEGG" id="ctp:CTRG_01949"/>
<dbReference type="Gene3D" id="3.40.1170.10">
    <property type="entry name" value="DNA repair protein MutS, domain I"/>
    <property type="match status" value="1"/>
</dbReference>
<dbReference type="InterPro" id="IPR045076">
    <property type="entry name" value="MutS"/>
</dbReference>
<feature type="region of interest" description="Disordered" evidence="14">
    <location>
        <begin position="110"/>
        <end position="133"/>
    </location>
</feature>
<gene>
    <name evidence="16" type="ORF">CTRG_01949</name>
</gene>
<evidence type="ECO:0000256" key="13">
    <source>
        <dbReference type="ARBA" id="ARBA00073774"/>
    </source>
</evidence>
<keyword evidence="4" id="KW-0547">Nucleotide-binding</keyword>
<evidence type="ECO:0000256" key="12">
    <source>
        <dbReference type="ARBA" id="ARBA00029792"/>
    </source>
</evidence>
<evidence type="ECO:0000256" key="4">
    <source>
        <dbReference type="ARBA" id="ARBA00022741"/>
    </source>
</evidence>
<evidence type="ECO:0000256" key="3">
    <source>
        <dbReference type="ARBA" id="ARBA00022151"/>
    </source>
</evidence>
<keyword evidence="17" id="KW-1185">Reference proteome</keyword>
<dbReference type="STRING" id="294747.C5M4X1"/>
<dbReference type="InterPro" id="IPR000432">
    <property type="entry name" value="DNA_mismatch_repair_MutS_C"/>
</dbReference>
<dbReference type="InterPro" id="IPR016151">
    <property type="entry name" value="DNA_mismatch_repair_MutS_N"/>
</dbReference>
<evidence type="ECO:0000259" key="15">
    <source>
        <dbReference type="PROSITE" id="PS00486"/>
    </source>
</evidence>
<organism evidence="16 17">
    <name type="scientific">Candida tropicalis (strain ATCC MYA-3404 / T1)</name>
    <name type="common">Yeast</name>
    <dbReference type="NCBI Taxonomy" id="294747"/>
    <lineage>
        <taxon>Eukaryota</taxon>
        <taxon>Fungi</taxon>
        <taxon>Dikarya</taxon>
        <taxon>Ascomycota</taxon>
        <taxon>Saccharomycotina</taxon>
        <taxon>Pichiomycetes</taxon>
        <taxon>Debaryomycetaceae</taxon>
        <taxon>Candida/Lodderomyces clade</taxon>
        <taxon>Candida</taxon>
    </lineage>
</organism>
<keyword evidence="8" id="KW-0234">DNA repair</keyword>
<dbReference type="HOGENOM" id="CLU_002472_3_1_1"/>
<dbReference type="PANTHER" id="PTHR11361:SF122">
    <property type="entry name" value="DNA MISMATCH REPAIR PROTEIN MSH3"/>
    <property type="match status" value="1"/>
</dbReference>
<evidence type="ECO:0000256" key="9">
    <source>
        <dbReference type="ARBA" id="ARBA00023242"/>
    </source>
</evidence>
<keyword evidence="7" id="KW-0238">DNA-binding</keyword>
<feature type="region of interest" description="Disordered" evidence="14">
    <location>
        <begin position="73"/>
        <end position="96"/>
    </location>
</feature>
<dbReference type="GO" id="GO:0140664">
    <property type="term" value="F:ATP-dependent DNA damage sensor activity"/>
    <property type="evidence" value="ECO:0007669"/>
    <property type="project" value="InterPro"/>
</dbReference>
<dbReference type="Gene3D" id="1.10.1420.10">
    <property type="match status" value="2"/>
</dbReference>
<dbReference type="Pfam" id="PF00488">
    <property type="entry name" value="MutS_V"/>
    <property type="match status" value="1"/>
</dbReference>
<dbReference type="InterPro" id="IPR007695">
    <property type="entry name" value="DNA_mismatch_repair_MutS-lik_N"/>
</dbReference>
<dbReference type="GO" id="GO:0005524">
    <property type="term" value="F:ATP binding"/>
    <property type="evidence" value="ECO:0007669"/>
    <property type="project" value="UniProtKB-KW"/>
</dbReference>
<dbReference type="GO" id="GO:0006312">
    <property type="term" value="P:mitotic recombination"/>
    <property type="evidence" value="ECO:0007669"/>
    <property type="project" value="TreeGrafter"/>
</dbReference>
<dbReference type="Pfam" id="PF05190">
    <property type="entry name" value="MutS_IV"/>
    <property type="match status" value="1"/>
</dbReference>
<dbReference type="eggNOG" id="KOG0218">
    <property type="taxonomic scope" value="Eukaryota"/>
</dbReference>
<dbReference type="Pfam" id="PF05192">
    <property type="entry name" value="MutS_III"/>
    <property type="match status" value="1"/>
</dbReference>
<dbReference type="Pfam" id="PF01624">
    <property type="entry name" value="MutS_I"/>
    <property type="match status" value="1"/>
</dbReference>
<name>C5M4X1_CANTT</name>
<dbReference type="EMBL" id="GG692396">
    <property type="protein sequence ID" value="EER35087.1"/>
    <property type="molecule type" value="Genomic_DNA"/>
</dbReference>
<dbReference type="SMART" id="SM00533">
    <property type="entry name" value="MUTSd"/>
    <property type="match status" value="1"/>
</dbReference>
<evidence type="ECO:0000313" key="17">
    <source>
        <dbReference type="Proteomes" id="UP000002037"/>
    </source>
</evidence>
<evidence type="ECO:0000313" key="16">
    <source>
        <dbReference type="EMBL" id="EER35087.1"/>
    </source>
</evidence>
<dbReference type="Gene3D" id="3.40.50.300">
    <property type="entry name" value="P-loop containing nucleotide triphosphate hydrolases"/>
    <property type="match status" value="1"/>
</dbReference>
<dbReference type="Proteomes" id="UP000002037">
    <property type="component" value="Unassembled WGS sequence"/>
</dbReference>
<evidence type="ECO:0000256" key="6">
    <source>
        <dbReference type="ARBA" id="ARBA00022840"/>
    </source>
</evidence>
<evidence type="ECO:0000256" key="14">
    <source>
        <dbReference type="SAM" id="MobiDB-lite"/>
    </source>
</evidence>
<dbReference type="RefSeq" id="XP_002547642.1">
    <property type="nucleotide sequence ID" value="XM_002547596.1"/>
</dbReference>
<dbReference type="GO" id="GO:0006298">
    <property type="term" value="P:mismatch repair"/>
    <property type="evidence" value="ECO:0007669"/>
    <property type="project" value="InterPro"/>
</dbReference>
<evidence type="ECO:0000256" key="1">
    <source>
        <dbReference type="ARBA" id="ARBA00004123"/>
    </source>
</evidence>
<dbReference type="AlphaFoldDB" id="C5M4X1"/>
<dbReference type="PANTHER" id="PTHR11361">
    <property type="entry name" value="DNA MISMATCH REPAIR PROTEIN MUTS FAMILY MEMBER"/>
    <property type="match status" value="1"/>
</dbReference>
<feature type="domain" description="DNA mismatch repair proteins mutS family" evidence="15">
    <location>
        <begin position="863"/>
        <end position="879"/>
    </location>
</feature>
<dbReference type="InterPro" id="IPR007696">
    <property type="entry name" value="DNA_mismatch_repair_MutS_core"/>
</dbReference>
<dbReference type="SUPFAM" id="SSF48334">
    <property type="entry name" value="DNA repair protein MutS, domain III"/>
    <property type="match status" value="1"/>
</dbReference>
<dbReference type="GO" id="GO:0005634">
    <property type="term" value="C:nucleus"/>
    <property type="evidence" value="ECO:0007669"/>
    <property type="project" value="UniProtKB-SubCell"/>
</dbReference>
<evidence type="ECO:0000256" key="5">
    <source>
        <dbReference type="ARBA" id="ARBA00022763"/>
    </source>
</evidence>
<feature type="compositionally biased region" description="Low complexity" evidence="14">
    <location>
        <begin position="85"/>
        <end position="96"/>
    </location>
</feature>
<sequence>MNKLASIVDTGVFRSCNCNKRRTVYKFPKGMAEHAERQNKKGRIFFFFFQISRPHPFNLTKAMHQSKISRFFTPKKRATEDESNTKSVTSPTSSSTCSSKLAEFIFDPESTSEDCVPSSKQKKRKSKGIISAPESKKVKPQLTAMESQILDLLSENSDKILLIQNGYKYRAYGEGGRTVANILNMCFIEDKKDSRFGRCSFPEVNLHKHLQRLLNHGLTIGIVKQLESAALKEFDETKKSSSIMERGLTAVYTKSTYFGDECVKDSTSEDYFDGGKYIICLNEISTKEFALVAVRPSTGEIIYDQFMDSGFRYELETRLLYLPPDEVIVISKSENISTMKILKSIDDNLKTTRVNIPEDTLESWKHILGDDALELYSVNYSLPLQQCFVSLLEYLSRLNVANMLSIHDNVTLFNDSKKHMVIPAEAIKSLELFTNTTTNSSIGSLVNILDRTRTRFGYRLFQKWISHPLIEIKAIEERHEAINALSEHNILFESMERFLGALKNNDLESMLMKLHYSADGTTPNRINRKEVYAILNHFDDLFKLVNKFEKTIRSKDFGSSIVNKIFDELLSFTNTIEDSLSLIDPSFLDAVDHSQIVQRFFKRGSFEAIEEQYAKLKELDIQFEDELNRIRTELNNPSLRYISVSKEDHLIEVRKSKEKDLSDNYIKINSTNTVGRYRSKEVVKLRKLMKYHEVKLFQRCDEEFRRFIADLDVRYVSLMKSVKNLATLDALLSLRDASRDGGYVQPKLVNDLSIKVQNARNPIIENLRSNYIANNIDIDENSRVSIITGPNMGGKSSYVKTVALLTIMAQVGCFLPCDYAVMGIFDSIFIRMGASDDILQNKSTFMVEMLECKNIISNLGDRSLVILDEIGRGTGTTDGISLAYSILKYLIECELKPVLFFITHFPSISVLENEHPQEVANFHMGYEEVYNDDESEGIPEIIFLYNLCRGVVNNSYGLNVAKLAGVPKELILKASVISEKLKADIELKDHWKFAQMVKKFLKNELDIDSLLKYLT</sequence>
<dbReference type="Gene3D" id="3.30.420.110">
    <property type="entry name" value="MutS, connector domain"/>
    <property type="match status" value="1"/>
</dbReference>
<accession>C5M4X1</accession>
<protein>
    <recommendedName>
        <fullName evidence="3 13">DNA mismatch repair protein MSH3</fullName>
    </recommendedName>
    <alternativeName>
        <fullName evidence="3 13">DNA mismatch repair protein MSH3</fullName>
    </alternativeName>
    <alternativeName>
        <fullName evidence="12">MutS protein homolog 3</fullName>
    </alternativeName>
</protein>
<dbReference type="OrthoDB" id="121051at2759"/>
<evidence type="ECO:0000256" key="11">
    <source>
        <dbReference type="ARBA" id="ARBA00025902"/>
    </source>
</evidence>
<keyword evidence="5" id="KW-0227">DNA damage</keyword>